<evidence type="ECO:0000313" key="2">
    <source>
        <dbReference type="Proteomes" id="UP001157006"/>
    </source>
</evidence>
<dbReference type="EMBL" id="OX451741">
    <property type="protein sequence ID" value="CAI8619106.1"/>
    <property type="molecule type" value="Genomic_DNA"/>
</dbReference>
<evidence type="ECO:0000313" key="1">
    <source>
        <dbReference type="EMBL" id="CAI8619106.1"/>
    </source>
</evidence>
<accession>A0AAV1B9E8</accession>
<organism evidence="1 2">
    <name type="scientific">Vicia faba</name>
    <name type="common">Broad bean</name>
    <name type="synonym">Faba vulgaris</name>
    <dbReference type="NCBI Taxonomy" id="3906"/>
    <lineage>
        <taxon>Eukaryota</taxon>
        <taxon>Viridiplantae</taxon>
        <taxon>Streptophyta</taxon>
        <taxon>Embryophyta</taxon>
        <taxon>Tracheophyta</taxon>
        <taxon>Spermatophyta</taxon>
        <taxon>Magnoliopsida</taxon>
        <taxon>eudicotyledons</taxon>
        <taxon>Gunneridae</taxon>
        <taxon>Pentapetalae</taxon>
        <taxon>rosids</taxon>
        <taxon>fabids</taxon>
        <taxon>Fabales</taxon>
        <taxon>Fabaceae</taxon>
        <taxon>Papilionoideae</taxon>
        <taxon>50 kb inversion clade</taxon>
        <taxon>NPAAA clade</taxon>
        <taxon>Hologalegina</taxon>
        <taxon>IRL clade</taxon>
        <taxon>Fabeae</taxon>
        <taxon>Vicia</taxon>
    </lineage>
</organism>
<dbReference type="AlphaFoldDB" id="A0AAV1B9E8"/>
<gene>
    <name evidence="1" type="ORF">VFH_VI154880</name>
</gene>
<proteinExistence type="predicted"/>
<reference evidence="1 2" key="1">
    <citation type="submission" date="2023-01" db="EMBL/GenBank/DDBJ databases">
        <authorList>
            <person name="Kreplak J."/>
        </authorList>
    </citation>
    <scope>NUCLEOTIDE SEQUENCE [LARGE SCALE GENOMIC DNA]</scope>
</reference>
<sequence length="100" mass="11671">MTIQFRNGFIDLAINVFEKLHGDLVEFVVDWTDDGFHGFFNGVDAGFEWTRSFFFLLNHNSSSIDDDTKVMVLLMQRIMLKTRVRCVISTLNRDDEAMMQ</sequence>
<keyword evidence="2" id="KW-1185">Reference proteome</keyword>
<name>A0AAV1B9E8_VICFA</name>
<protein>
    <submittedName>
        <fullName evidence="1">Uncharacterized protein</fullName>
    </submittedName>
</protein>
<dbReference type="Proteomes" id="UP001157006">
    <property type="component" value="Chromosome 6"/>
</dbReference>